<evidence type="ECO:0000313" key="2">
    <source>
        <dbReference type="Proteomes" id="UP001139366"/>
    </source>
</evidence>
<keyword evidence="2" id="KW-1185">Reference proteome</keyword>
<name>A0A9X1H8U8_9FLAO</name>
<organism evidence="1 2">
    <name type="scientific">Flavobacterium potami</name>
    <dbReference type="NCBI Taxonomy" id="2872310"/>
    <lineage>
        <taxon>Bacteria</taxon>
        <taxon>Pseudomonadati</taxon>
        <taxon>Bacteroidota</taxon>
        <taxon>Flavobacteriia</taxon>
        <taxon>Flavobacteriales</taxon>
        <taxon>Flavobacteriaceae</taxon>
        <taxon>Flavobacterium</taxon>
    </lineage>
</organism>
<reference evidence="1 2" key="1">
    <citation type="journal article" date="2023" name="Antonie Van Leeuwenhoek">
        <title>Flavobacterium potami sp. nov., a multi-metal resistance genes harbouring bacterium isolated from shallow river silt.</title>
        <authorList>
            <person name="Li S."/>
            <person name="Mao S."/>
            <person name="Mu W."/>
            <person name="Guo B."/>
            <person name="Li C."/>
            <person name="Zhu Q."/>
            <person name="Hou X."/>
            <person name="Zhao Y."/>
            <person name="Wei S."/>
            <person name="Liu H."/>
            <person name="Liu A."/>
        </authorList>
    </citation>
    <scope>NUCLEOTIDE SEQUENCE [LARGE SCALE GENOMIC DNA]</scope>
    <source>
        <strain evidence="1 2">17A</strain>
    </source>
</reference>
<dbReference type="Proteomes" id="UP001139366">
    <property type="component" value="Unassembled WGS sequence"/>
</dbReference>
<accession>A0A9X1H8U8</accession>
<sequence>MKSLTFSSFRKKSDKTFRVICAQNSAETVFAAQKQQTAAIPDLYHGQDDEPDFDCDSVTDTNILQRQYNRAPIWTSTFRSL</sequence>
<dbReference type="AlphaFoldDB" id="A0A9X1H8U8"/>
<gene>
    <name evidence="1" type="ORF">K6T82_05655</name>
</gene>
<protein>
    <submittedName>
        <fullName evidence="1">Uncharacterized protein</fullName>
    </submittedName>
</protein>
<proteinExistence type="predicted"/>
<evidence type="ECO:0000313" key="1">
    <source>
        <dbReference type="EMBL" id="MBZ4034242.1"/>
    </source>
</evidence>
<dbReference type="RefSeq" id="WP_223704958.1">
    <property type="nucleotide sequence ID" value="NZ_JAINUY010000001.1"/>
</dbReference>
<dbReference type="EMBL" id="JAINUY010000001">
    <property type="protein sequence ID" value="MBZ4034242.1"/>
    <property type="molecule type" value="Genomic_DNA"/>
</dbReference>
<comment type="caution">
    <text evidence="1">The sequence shown here is derived from an EMBL/GenBank/DDBJ whole genome shotgun (WGS) entry which is preliminary data.</text>
</comment>